<proteinExistence type="predicted"/>
<feature type="transmembrane region" description="Helical" evidence="1">
    <location>
        <begin position="6"/>
        <end position="33"/>
    </location>
</feature>
<evidence type="ECO:0000313" key="3">
    <source>
        <dbReference type="Proteomes" id="UP000001058"/>
    </source>
</evidence>
<dbReference type="RefSeq" id="XP_002959909.1">
    <property type="nucleotide sequence ID" value="XM_002959863.1"/>
</dbReference>
<gene>
    <name evidence="2" type="ORF">VOLCADRAFT_71993</name>
</gene>
<keyword evidence="1" id="KW-1133">Transmembrane helix</keyword>
<dbReference type="InParanoid" id="D8UMM3"/>
<dbReference type="KEGG" id="vcn:VOLCADRAFT_71993"/>
<evidence type="ECO:0000256" key="1">
    <source>
        <dbReference type="SAM" id="Phobius"/>
    </source>
</evidence>
<protein>
    <submittedName>
        <fullName evidence="2">Uncharacterized protein</fullName>
    </submittedName>
</protein>
<dbReference type="GeneID" id="9614938"/>
<feature type="non-terminal residue" evidence="2">
    <location>
        <position position="1"/>
    </location>
</feature>
<evidence type="ECO:0000313" key="2">
    <source>
        <dbReference type="EMBL" id="EFJ39026.1"/>
    </source>
</evidence>
<keyword evidence="3" id="KW-1185">Reference proteome</keyword>
<keyword evidence="1" id="KW-0472">Membrane</keyword>
<name>D8UMM3_VOLCA</name>
<accession>D8UMM3</accession>
<organism evidence="3">
    <name type="scientific">Volvox carteri f. nagariensis</name>
    <dbReference type="NCBI Taxonomy" id="3068"/>
    <lineage>
        <taxon>Eukaryota</taxon>
        <taxon>Viridiplantae</taxon>
        <taxon>Chlorophyta</taxon>
        <taxon>core chlorophytes</taxon>
        <taxon>Chlorophyceae</taxon>
        <taxon>CS clade</taxon>
        <taxon>Chlamydomonadales</taxon>
        <taxon>Volvocaceae</taxon>
        <taxon>Volvox</taxon>
    </lineage>
</organism>
<dbReference type="AlphaFoldDB" id="D8UMM3"/>
<dbReference type="EMBL" id="GL379207">
    <property type="protein sequence ID" value="EFJ39026.1"/>
    <property type="molecule type" value="Genomic_DNA"/>
</dbReference>
<dbReference type="Proteomes" id="UP000001058">
    <property type="component" value="Unassembled WGS sequence"/>
</dbReference>
<sequence length="142" mass="15638">VCTPTYVHACLCAASYCCTCVCMYVSTAVFIYVCSELRRTKCMSTIIPLRQVLHIIIQMWLLMSLPSLPSSHYSAGGLPHPPLTYVHTQALAATPRNQVHLIRATALNDAPLAVKEHVALSARRTVQADIQDDLHVHIQANS</sequence>
<reference evidence="2 3" key="1">
    <citation type="journal article" date="2010" name="Science">
        <title>Genomic analysis of organismal complexity in the multicellular green alga Volvox carteri.</title>
        <authorList>
            <person name="Prochnik S.E."/>
            <person name="Umen J."/>
            <person name="Nedelcu A.M."/>
            <person name="Hallmann A."/>
            <person name="Miller S.M."/>
            <person name="Nishii I."/>
            <person name="Ferris P."/>
            <person name="Kuo A."/>
            <person name="Mitros T."/>
            <person name="Fritz-Laylin L.K."/>
            <person name="Hellsten U."/>
            <person name="Chapman J."/>
            <person name="Simakov O."/>
            <person name="Rensing S.A."/>
            <person name="Terry A."/>
            <person name="Pangilinan J."/>
            <person name="Kapitonov V."/>
            <person name="Jurka J."/>
            <person name="Salamov A."/>
            <person name="Shapiro H."/>
            <person name="Schmutz J."/>
            <person name="Grimwood J."/>
            <person name="Lindquist E."/>
            <person name="Lucas S."/>
            <person name="Grigoriev I.V."/>
            <person name="Schmitt R."/>
            <person name="Kirk D."/>
            <person name="Rokhsar D.S."/>
        </authorList>
    </citation>
    <scope>NUCLEOTIDE SEQUENCE [LARGE SCALE GENOMIC DNA]</scope>
    <source>
        <strain evidence="3">f. Nagariensis / Eve</strain>
    </source>
</reference>
<keyword evidence="1" id="KW-0812">Transmembrane</keyword>